<accession>A0ABY5RW32</accession>
<sequence length="126" mass="14394">MPDTGEGQGRSPDRGRRARRNQKLLLFHNLSCNPPGLFPFSGSKVKNQRRSRMPKRHHPYAAGSHRGWSVGSNSLTAAGQSEILKDLGRQLQQRYQNVLKEPAPDRIRHLLERLDRTRHPEEDGNL</sequence>
<name>A0ABY5RW32_9HYPH</name>
<feature type="domain" description="Anti-sigma factor NepR" evidence="2">
    <location>
        <begin position="86"/>
        <end position="116"/>
    </location>
</feature>
<protein>
    <submittedName>
        <fullName evidence="3">NepR family anti-sigma factor</fullName>
    </submittedName>
</protein>
<evidence type="ECO:0000259" key="2">
    <source>
        <dbReference type="Pfam" id="PF18557"/>
    </source>
</evidence>
<proteinExistence type="predicted"/>
<evidence type="ECO:0000256" key="1">
    <source>
        <dbReference type="SAM" id="MobiDB-lite"/>
    </source>
</evidence>
<keyword evidence="4" id="KW-1185">Reference proteome</keyword>
<organism evidence="3 4">
    <name type="scientific">Microvirga terrae</name>
    <dbReference type="NCBI Taxonomy" id="2740529"/>
    <lineage>
        <taxon>Bacteria</taxon>
        <taxon>Pseudomonadati</taxon>
        <taxon>Pseudomonadota</taxon>
        <taxon>Alphaproteobacteria</taxon>
        <taxon>Hyphomicrobiales</taxon>
        <taxon>Methylobacteriaceae</taxon>
        <taxon>Microvirga</taxon>
    </lineage>
</organism>
<dbReference type="RefSeq" id="WP_173947624.1">
    <property type="nucleotide sequence ID" value="NZ_CP102845.1"/>
</dbReference>
<evidence type="ECO:0000313" key="3">
    <source>
        <dbReference type="EMBL" id="UVF21218.1"/>
    </source>
</evidence>
<dbReference type="Pfam" id="PF18557">
    <property type="entry name" value="NepR"/>
    <property type="match status" value="1"/>
</dbReference>
<reference evidence="3" key="1">
    <citation type="submission" date="2022-08" db="EMBL/GenBank/DDBJ databases">
        <title>Microvirga terrae sp. nov., isolated from soil.</title>
        <authorList>
            <person name="Kim K.H."/>
            <person name="Seo Y.L."/>
            <person name="Kim J.M."/>
            <person name="Lee J.K."/>
            <person name="Han D.M."/>
            <person name="Jeon C.O."/>
        </authorList>
    </citation>
    <scope>NUCLEOTIDE SEQUENCE</scope>
    <source>
        <strain evidence="3">R24</strain>
    </source>
</reference>
<dbReference type="InterPro" id="IPR041649">
    <property type="entry name" value="NepR"/>
</dbReference>
<feature type="region of interest" description="Disordered" evidence="1">
    <location>
        <begin position="1"/>
        <end position="21"/>
    </location>
</feature>
<feature type="compositionally biased region" description="Basic residues" evidence="1">
    <location>
        <begin position="46"/>
        <end position="59"/>
    </location>
</feature>
<dbReference type="Proteomes" id="UP001017257">
    <property type="component" value="Chromosome"/>
</dbReference>
<feature type="region of interest" description="Disordered" evidence="1">
    <location>
        <begin position="36"/>
        <end position="73"/>
    </location>
</feature>
<evidence type="ECO:0000313" key="4">
    <source>
        <dbReference type="Proteomes" id="UP001017257"/>
    </source>
</evidence>
<dbReference type="EMBL" id="CP102845">
    <property type="protein sequence ID" value="UVF21218.1"/>
    <property type="molecule type" value="Genomic_DNA"/>
</dbReference>
<gene>
    <name evidence="3" type="ORF">HPT29_008880</name>
</gene>